<evidence type="ECO:0000256" key="1">
    <source>
        <dbReference type="SAM" id="Phobius"/>
    </source>
</evidence>
<keyword evidence="1" id="KW-1133">Transmembrane helix</keyword>
<accession>D6XTS0</accession>
<dbReference type="GO" id="GO:0015234">
    <property type="term" value="F:thiamine transmembrane transporter activity"/>
    <property type="evidence" value="ECO:0007669"/>
    <property type="project" value="InterPro"/>
</dbReference>
<dbReference type="KEGG" id="bse:Bsel_1698"/>
<dbReference type="RefSeq" id="WP_013172630.1">
    <property type="nucleotide sequence ID" value="NC_014219.1"/>
</dbReference>
<keyword evidence="1" id="KW-0812">Transmembrane</keyword>
<feature type="transmembrane region" description="Helical" evidence="1">
    <location>
        <begin position="158"/>
        <end position="176"/>
    </location>
</feature>
<dbReference type="STRING" id="439292.Bsel_1698"/>
<dbReference type="Pfam" id="PF09515">
    <property type="entry name" value="Thia_YuaJ"/>
    <property type="match status" value="1"/>
</dbReference>
<sequence>MKNSRTRLIIMVEIAMMVALAAILDYFTFLKFWIQGGSVSLAMVPIFLMAFRRGWKVGVLTGVLFGFVNMIIQPFIVHWLQALLDYPIAFGLAGLAGLLVSKPGQSALTQSLFVAGGVLIGGLLRFLTHFGAGVVWFGEYAPEGTPVVVYSFTYNLSYMLPGTLLSMVIMVLLINASKRLIQPQKKAA</sequence>
<gene>
    <name evidence="2" type="ordered locus">Bsel_1698</name>
</gene>
<dbReference type="eggNOG" id="COG3859">
    <property type="taxonomic scope" value="Bacteria"/>
</dbReference>
<dbReference type="AlphaFoldDB" id="D6XTS0"/>
<dbReference type="Proteomes" id="UP000000271">
    <property type="component" value="Chromosome"/>
</dbReference>
<keyword evidence="3" id="KW-1185">Reference proteome</keyword>
<organism evidence="2 3">
    <name type="scientific">Bacillus selenitireducens (strain ATCC 700615 / DSM 15326 / MLS10)</name>
    <dbReference type="NCBI Taxonomy" id="439292"/>
    <lineage>
        <taxon>Bacteria</taxon>
        <taxon>Bacillati</taxon>
        <taxon>Bacillota</taxon>
        <taxon>Bacilli</taxon>
        <taxon>Bacillales</taxon>
        <taxon>Bacillaceae</taxon>
        <taxon>Salisediminibacterium</taxon>
    </lineage>
</organism>
<name>D6XTS0_BACIE</name>
<dbReference type="Gene3D" id="1.10.1760.20">
    <property type="match status" value="1"/>
</dbReference>
<feature type="transmembrane region" description="Helical" evidence="1">
    <location>
        <begin position="33"/>
        <end position="51"/>
    </location>
</feature>
<reference evidence="2" key="1">
    <citation type="submission" date="2009-10" db="EMBL/GenBank/DDBJ databases">
        <title>Complete sequence of Bacillus selenitireducens MLS10.</title>
        <authorList>
            <consortium name="US DOE Joint Genome Institute"/>
            <person name="Lucas S."/>
            <person name="Copeland A."/>
            <person name="Lapidus A."/>
            <person name="Glavina del Rio T."/>
            <person name="Dalin E."/>
            <person name="Tice H."/>
            <person name="Bruce D."/>
            <person name="Goodwin L."/>
            <person name="Pitluck S."/>
            <person name="Sims D."/>
            <person name="Brettin T."/>
            <person name="Detter J.C."/>
            <person name="Han C."/>
            <person name="Larimer F."/>
            <person name="Land M."/>
            <person name="Hauser L."/>
            <person name="Kyrpides N."/>
            <person name="Ovchinnikova G."/>
            <person name="Stolz J."/>
        </authorList>
    </citation>
    <scope>NUCLEOTIDE SEQUENCE [LARGE SCALE GENOMIC DNA]</scope>
    <source>
        <strain evidence="2">MLS10</strain>
    </source>
</reference>
<feature type="transmembrane region" description="Helical" evidence="1">
    <location>
        <begin position="83"/>
        <end position="100"/>
    </location>
</feature>
<dbReference type="OrthoDB" id="9795813at2"/>
<dbReference type="EMBL" id="CP001791">
    <property type="protein sequence ID" value="ADH99206.1"/>
    <property type="molecule type" value="Genomic_DNA"/>
</dbReference>
<proteinExistence type="predicted"/>
<dbReference type="InterPro" id="IPR012651">
    <property type="entry name" value="Thia_Transptr_ThiT"/>
</dbReference>
<evidence type="ECO:0000313" key="3">
    <source>
        <dbReference type="Proteomes" id="UP000000271"/>
    </source>
</evidence>
<dbReference type="GO" id="GO:0005886">
    <property type="term" value="C:plasma membrane"/>
    <property type="evidence" value="ECO:0007669"/>
    <property type="project" value="InterPro"/>
</dbReference>
<feature type="transmembrane region" description="Helical" evidence="1">
    <location>
        <begin position="7"/>
        <end position="27"/>
    </location>
</feature>
<dbReference type="HOGENOM" id="CLU_090959_2_0_9"/>
<keyword evidence="1" id="KW-0472">Membrane</keyword>
<feature type="transmembrane region" description="Helical" evidence="1">
    <location>
        <begin position="112"/>
        <end position="138"/>
    </location>
</feature>
<protein>
    <submittedName>
        <fullName evidence="2">Proton-coupled thiamine transporter YuaJ</fullName>
    </submittedName>
</protein>
<dbReference type="NCBIfam" id="TIGR02357">
    <property type="entry name" value="ECF_ThiT_YuaJ"/>
    <property type="match status" value="1"/>
</dbReference>
<evidence type="ECO:0000313" key="2">
    <source>
        <dbReference type="EMBL" id="ADH99206.1"/>
    </source>
</evidence>
<feature type="transmembrane region" description="Helical" evidence="1">
    <location>
        <begin position="58"/>
        <end position="77"/>
    </location>
</feature>